<feature type="region of interest" description="Disordered" evidence="2">
    <location>
        <begin position="17"/>
        <end position="90"/>
    </location>
</feature>
<feature type="compositionally biased region" description="Basic and acidic residues" evidence="2">
    <location>
        <begin position="17"/>
        <end position="51"/>
    </location>
</feature>
<organism evidence="3 4">
    <name type="scientific">Galerina marginata (strain CBS 339.88)</name>
    <dbReference type="NCBI Taxonomy" id="685588"/>
    <lineage>
        <taxon>Eukaryota</taxon>
        <taxon>Fungi</taxon>
        <taxon>Dikarya</taxon>
        <taxon>Basidiomycota</taxon>
        <taxon>Agaricomycotina</taxon>
        <taxon>Agaricomycetes</taxon>
        <taxon>Agaricomycetidae</taxon>
        <taxon>Agaricales</taxon>
        <taxon>Agaricineae</taxon>
        <taxon>Strophariaceae</taxon>
        <taxon>Galerina</taxon>
    </lineage>
</organism>
<dbReference type="AlphaFoldDB" id="A0A067TDR2"/>
<dbReference type="HOGENOM" id="CLU_672769_0_0_1"/>
<evidence type="ECO:0000256" key="2">
    <source>
        <dbReference type="SAM" id="MobiDB-lite"/>
    </source>
</evidence>
<sequence length="388" mass="44142">MSDFQLEAAIYDLEEQFRQREESLASREDVLNMNERERDRIAGEKPKRDQQNARQSAKRPMTAPNDSTVTFVPPNSLAASSIPGEPQASRSREAIIDGPESVAAVTDCVAGIQGEDANHRTSMDVDVNQKLHRPVLSEKGQTATTLVTDDGARFETGSTLVDGVDYEMECHVLQGKVALLEKVIEDQKSRKELVDAHLFQTNNSVLALYMKLEQKEGELQIERRLHAMREEATSDDLVSATLRVKTLENDKQKLQQRLQERDQVILKRDQDFRRALDDLKGEFSEQIEILHREVAQTISKGRFLPGRAAESHRKPENTSAPPQPINPFCLTEETLDHLATDMGDWYFTIRNTVDRSSLDRPSTSEAQLRKTMENMKRWRIGLFELTQK</sequence>
<dbReference type="Proteomes" id="UP000027222">
    <property type="component" value="Unassembled WGS sequence"/>
</dbReference>
<evidence type="ECO:0000313" key="3">
    <source>
        <dbReference type="EMBL" id="KDR78024.1"/>
    </source>
</evidence>
<feature type="region of interest" description="Disordered" evidence="2">
    <location>
        <begin position="306"/>
        <end position="326"/>
    </location>
</feature>
<protein>
    <submittedName>
        <fullName evidence="3">Uncharacterized protein</fullName>
    </submittedName>
</protein>
<keyword evidence="4" id="KW-1185">Reference proteome</keyword>
<evidence type="ECO:0000313" key="4">
    <source>
        <dbReference type="Proteomes" id="UP000027222"/>
    </source>
</evidence>
<proteinExistence type="predicted"/>
<evidence type="ECO:0000256" key="1">
    <source>
        <dbReference type="SAM" id="Coils"/>
    </source>
</evidence>
<feature type="coiled-coil region" evidence="1">
    <location>
        <begin position="237"/>
        <end position="264"/>
    </location>
</feature>
<name>A0A067TDR2_GALM3</name>
<accession>A0A067TDR2</accession>
<dbReference type="EMBL" id="KL142375">
    <property type="protein sequence ID" value="KDR78024.1"/>
    <property type="molecule type" value="Genomic_DNA"/>
</dbReference>
<reference evidence="4" key="1">
    <citation type="journal article" date="2014" name="Proc. Natl. Acad. Sci. U.S.A.">
        <title>Extensive sampling of basidiomycete genomes demonstrates inadequacy of the white-rot/brown-rot paradigm for wood decay fungi.</title>
        <authorList>
            <person name="Riley R."/>
            <person name="Salamov A.A."/>
            <person name="Brown D.W."/>
            <person name="Nagy L.G."/>
            <person name="Floudas D."/>
            <person name="Held B.W."/>
            <person name="Levasseur A."/>
            <person name="Lombard V."/>
            <person name="Morin E."/>
            <person name="Otillar R."/>
            <person name="Lindquist E.A."/>
            <person name="Sun H."/>
            <person name="LaButti K.M."/>
            <person name="Schmutz J."/>
            <person name="Jabbour D."/>
            <person name="Luo H."/>
            <person name="Baker S.E."/>
            <person name="Pisabarro A.G."/>
            <person name="Walton J.D."/>
            <person name="Blanchette R.A."/>
            <person name="Henrissat B."/>
            <person name="Martin F."/>
            <person name="Cullen D."/>
            <person name="Hibbett D.S."/>
            <person name="Grigoriev I.V."/>
        </authorList>
    </citation>
    <scope>NUCLEOTIDE SEQUENCE [LARGE SCALE GENOMIC DNA]</scope>
    <source>
        <strain evidence="4">CBS 339.88</strain>
    </source>
</reference>
<gene>
    <name evidence="3" type="ORF">GALMADRAFT_209494</name>
</gene>
<keyword evidence="1" id="KW-0175">Coiled coil</keyword>